<dbReference type="GO" id="GO:0005251">
    <property type="term" value="F:delayed rectifier potassium channel activity"/>
    <property type="evidence" value="ECO:0007669"/>
    <property type="project" value="TreeGrafter"/>
</dbReference>
<dbReference type="PRINTS" id="PR01496">
    <property type="entry name" value="SHAKERCHANEL"/>
</dbReference>
<keyword evidence="16" id="KW-1185">Reference proteome</keyword>
<evidence type="ECO:0000313" key="15">
    <source>
        <dbReference type="EnsemblMetazoa" id="CLYHEMP001234.1"/>
    </source>
</evidence>
<keyword evidence="6" id="KW-0851">Voltage-gated channel</keyword>
<dbReference type="PRINTS" id="PR00169">
    <property type="entry name" value="KCHANNEL"/>
</dbReference>
<evidence type="ECO:0000256" key="8">
    <source>
        <dbReference type="ARBA" id="ARBA00022989"/>
    </source>
</evidence>
<keyword evidence="4 13" id="KW-0812">Transmembrane</keyword>
<dbReference type="SMART" id="SM00225">
    <property type="entry name" value="BTB"/>
    <property type="match status" value="1"/>
</dbReference>
<accession>A0A7M5UTQ0</accession>
<dbReference type="RefSeq" id="XP_066919789.1">
    <property type="nucleotide sequence ID" value="XM_067063688.1"/>
</dbReference>
<evidence type="ECO:0000256" key="6">
    <source>
        <dbReference type="ARBA" id="ARBA00022882"/>
    </source>
</evidence>
<dbReference type="InterPro" id="IPR003131">
    <property type="entry name" value="T1-type_BTB"/>
</dbReference>
<dbReference type="GO" id="GO:0051260">
    <property type="term" value="P:protein homooligomerization"/>
    <property type="evidence" value="ECO:0007669"/>
    <property type="project" value="InterPro"/>
</dbReference>
<dbReference type="Gene3D" id="1.10.287.70">
    <property type="match status" value="1"/>
</dbReference>
<keyword evidence="10 13" id="KW-0472">Membrane</keyword>
<evidence type="ECO:0000256" key="5">
    <source>
        <dbReference type="ARBA" id="ARBA00022826"/>
    </source>
</evidence>
<dbReference type="Gene3D" id="3.30.710.10">
    <property type="entry name" value="Potassium Channel Kv1.1, Chain A"/>
    <property type="match status" value="1"/>
</dbReference>
<evidence type="ECO:0000313" key="16">
    <source>
        <dbReference type="Proteomes" id="UP000594262"/>
    </source>
</evidence>
<keyword evidence="8 13" id="KW-1133">Transmembrane helix</keyword>
<feature type="region of interest" description="Disordered" evidence="12">
    <location>
        <begin position="449"/>
        <end position="474"/>
    </location>
</feature>
<feature type="transmembrane region" description="Helical" evidence="13">
    <location>
        <begin position="245"/>
        <end position="268"/>
    </location>
</feature>
<dbReference type="PANTHER" id="PTHR11537:SF113">
    <property type="entry name" value="POTASSIUM VOLTAGE-GATED CHANNEL PROTEIN SHAKER"/>
    <property type="match status" value="1"/>
</dbReference>
<feature type="domain" description="BTB" evidence="14">
    <location>
        <begin position="35"/>
        <end position="135"/>
    </location>
</feature>
<sequence>MYAASARRNSFLNPGNQPTVADFIEPEVFDPADDKIITLNISGRRFQTWENTLRRFPDSLLGNAERRSRYYREDMKEYFFDRHRPTFESILYFYQSKGIMAKPPNIPVHVFINELIFFDIGDDVISKLQLDNGLKEPEKIEEEPDNWLFKVVWQFLENPQSSRSAKYFAFASVFIIVISLVLFIIETLPEFAPRYVNQTINGVTKEIKIPNEHDTWLFYVNTAVIVWFTIELFLRFLCCPSKLKFFIDTGSIIDFLSILPYYLAIALAQSGGGGSLSMLRVIRVLRVFKLARHSRGLQILGNTLKASFNELMMLAFFLFVMILIFGSCAYFAEYQQEGTKFKSIPASFWWAIVTMTTVGYGDMYPKTFWGQIVGSMAVVCGVLTIALPVPVVVSNFEYFYNKERNRRKTEDAKKEQERQEKEAAGIAEGGSGQVTRRFQNLKLKLAQISSRASPVTPRGKDKKKDVSSPRDITTEFTPNGAVRCLSFDQEEECQHCQEAEELLQRRLLMPQISLNRGGDDNRLSFISTV</sequence>
<dbReference type="EnsemblMetazoa" id="CLYHEMT001234.1">
    <property type="protein sequence ID" value="CLYHEMP001234.1"/>
    <property type="gene ID" value="CLYHEMG001234"/>
</dbReference>
<evidence type="ECO:0000256" key="3">
    <source>
        <dbReference type="ARBA" id="ARBA00022538"/>
    </source>
</evidence>
<feature type="transmembrane region" description="Helical" evidence="13">
    <location>
        <begin position="373"/>
        <end position="400"/>
    </location>
</feature>
<proteinExistence type="predicted"/>
<dbReference type="Pfam" id="PF00520">
    <property type="entry name" value="Ion_trans"/>
    <property type="match status" value="1"/>
</dbReference>
<feature type="compositionally biased region" description="Basic and acidic residues" evidence="12">
    <location>
        <begin position="458"/>
        <end position="468"/>
    </location>
</feature>
<dbReference type="InterPro" id="IPR005821">
    <property type="entry name" value="Ion_trans_dom"/>
</dbReference>
<evidence type="ECO:0000256" key="7">
    <source>
        <dbReference type="ARBA" id="ARBA00022958"/>
    </source>
</evidence>
<evidence type="ECO:0000259" key="14">
    <source>
        <dbReference type="SMART" id="SM00225"/>
    </source>
</evidence>
<feature type="transmembrane region" description="Helical" evidence="13">
    <location>
        <begin position="216"/>
        <end position="238"/>
    </location>
</feature>
<dbReference type="FunFam" id="1.10.287.70:FF:000002">
    <property type="entry name" value="Potassium voltage-gated channel subfamily a member"/>
    <property type="match status" value="1"/>
</dbReference>
<dbReference type="InterPro" id="IPR028325">
    <property type="entry name" value="VG_K_chnl"/>
</dbReference>
<dbReference type="SUPFAM" id="SSF81324">
    <property type="entry name" value="Voltage-gated potassium channels"/>
    <property type="match status" value="1"/>
</dbReference>
<reference evidence="15" key="1">
    <citation type="submission" date="2021-01" db="UniProtKB">
        <authorList>
            <consortium name="EnsemblMetazoa"/>
        </authorList>
    </citation>
    <scope>IDENTIFICATION</scope>
</reference>
<evidence type="ECO:0000256" key="1">
    <source>
        <dbReference type="ARBA" id="ARBA00004141"/>
    </source>
</evidence>
<keyword evidence="7" id="KW-0630">Potassium</keyword>
<dbReference type="InterPro" id="IPR000210">
    <property type="entry name" value="BTB/POZ_dom"/>
</dbReference>
<dbReference type="InterPro" id="IPR011333">
    <property type="entry name" value="SKP1/BTB/POZ_sf"/>
</dbReference>
<feature type="transmembrane region" description="Helical" evidence="13">
    <location>
        <begin position="344"/>
        <end position="361"/>
    </location>
</feature>
<evidence type="ECO:0000256" key="9">
    <source>
        <dbReference type="ARBA" id="ARBA00023065"/>
    </source>
</evidence>
<dbReference type="InterPro" id="IPR003972">
    <property type="entry name" value="K_chnl_volt-dep_Kv1"/>
</dbReference>
<feature type="transmembrane region" description="Helical" evidence="13">
    <location>
        <begin position="167"/>
        <end position="185"/>
    </location>
</feature>
<dbReference type="OrthoDB" id="415460at2759"/>
<dbReference type="Gene3D" id="1.20.120.350">
    <property type="entry name" value="Voltage-gated potassium channels. Chain C"/>
    <property type="match status" value="1"/>
</dbReference>
<dbReference type="GO" id="GO:0001508">
    <property type="term" value="P:action potential"/>
    <property type="evidence" value="ECO:0007669"/>
    <property type="project" value="TreeGrafter"/>
</dbReference>
<dbReference type="Proteomes" id="UP000594262">
    <property type="component" value="Unplaced"/>
</dbReference>
<feature type="compositionally biased region" description="Basic and acidic residues" evidence="12">
    <location>
        <begin position="407"/>
        <end position="423"/>
    </location>
</feature>
<keyword evidence="11" id="KW-0407">Ion channel</keyword>
<keyword evidence="9" id="KW-0406">Ion transport</keyword>
<evidence type="ECO:0000256" key="13">
    <source>
        <dbReference type="SAM" id="Phobius"/>
    </source>
</evidence>
<dbReference type="PRINTS" id="PR01491">
    <property type="entry name" value="KVCHANNEL"/>
</dbReference>
<dbReference type="AlphaFoldDB" id="A0A7M5UTQ0"/>
<dbReference type="GO" id="GO:0008076">
    <property type="term" value="C:voltage-gated potassium channel complex"/>
    <property type="evidence" value="ECO:0007669"/>
    <property type="project" value="InterPro"/>
</dbReference>
<dbReference type="Pfam" id="PF02214">
    <property type="entry name" value="BTB_2"/>
    <property type="match status" value="1"/>
</dbReference>
<feature type="region of interest" description="Disordered" evidence="12">
    <location>
        <begin position="407"/>
        <end position="429"/>
    </location>
</feature>
<dbReference type="SUPFAM" id="SSF54695">
    <property type="entry name" value="POZ domain"/>
    <property type="match status" value="1"/>
</dbReference>
<dbReference type="PANTHER" id="PTHR11537">
    <property type="entry name" value="VOLTAGE-GATED POTASSIUM CHANNEL"/>
    <property type="match status" value="1"/>
</dbReference>
<evidence type="ECO:0000256" key="2">
    <source>
        <dbReference type="ARBA" id="ARBA00022448"/>
    </source>
</evidence>
<protein>
    <recommendedName>
        <fullName evidence="14">BTB domain-containing protein</fullName>
    </recommendedName>
</protein>
<comment type="subcellular location">
    <subcellularLocation>
        <location evidence="1">Membrane</location>
        <topology evidence="1">Multi-pass membrane protein</topology>
    </subcellularLocation>
</comment>
<keyword evidence="3" id="KW-0633">Potassium transport</keyword>
<keyword evidence="2" id="KW-0813">Transport</keyword>
<dbReference type="FunFam" id="1.20.120.350:FF:000074">
    <property type="entry name" value="SHaW family of potassium channels"/>
    <property type="match status" value="1"/>
</dbReference>
<dbReference type="InterPro" id="IPR003968">
    <property type="entry name" value="K_chnl_volt-dep_Kv"/>
</dbReference>
<dbReference type="GeneID" id="136807118"/>
<evidence type="ECO:0000256" key="10">
    <source>
        <dbReference type="ARBA" id="ARBA00023136"/>
    </source>
</evidence>
<dbReference type="InterPro" id="IPR027359">
    <property type="entry name" value="Volt_channel_dom_sf"/>
</dbReference>
<evidence type="ECO:0000256" key="11">
    <source>
        <dbReference type="ARBA" id="ARBA00023303"/>
    </source>
</evidence>
<evidence type="ECO:0000256" key="4">
    <source>
        <dbReference type="ARBA" id="ARBA00022692"/>
    </source>
</evidence>
<name>A0A7M5UTQ0_9CNID</name>
<organism evidence="15 16">
    <name type="scientific">Clytia hemisphaerica</name>
    <dbReference type="NCBI Taxonomy" id="252671"/>
    <lineage>
        <taxon>Eukaryota</taxon>
        <taxon>Metazoa</taxon>
        <taxon>Cnidaria</taxon>
        <taxon>Hydrozoa</taxon>
        <taxon>Hydroidolina</taxon>
        <taxon>Leptothecata</taxon>
        <taxon>Obeliida</taxon>
        <taxon>Clytiidae</taxon>
        <taxon>Clytia</taxon>
    </lineage>
</organism>
<keyword evidence="5" id="KW-0631">Potassium channel</keyword>
<evidence type="ECO:0000256" key="12">
    <source>
        <dbReference type="SAM" id="MobiDB-lite"/>
    </source>
</evidence>
<feature type="transmembrane region" description="Helical" evidence="13">
    <location>
        <begin position="311"/>
        <end position="332"/>
    </location>
</feature>